<dbReference type="GO" id="GO:0008324">
    <property type="term" value="F:monoatomic cation transmembrane transporter activity"/>
    <property type="evidence" value="ECO:0007669"/>
    <property type="project" value="InterPro"/>
</dbReference>
<evidence type="ECO:0000256" key="3">
    <source>
        <dbReference type="ARBA" id="ARBA00022692"/>
    </source>
</evidence>
<evidence type="ECO:0000256" key="2">
    <source>
        <dbReference type="ARBA" id="ARBA00022448"/>
    </source>
</evidence>
<evidence type="ECO:0000313" key="8">
    <source>
        <dbReference type="EMBL" id="VDL62855.1"/>
    </source>
</evidence>
<dbReference type="SUPFAM" id="SSF161111">
    <property type="entry name" value="Cation efflux protein transmembrane domain-like"/>
    <property type="match status" value="1"/>
</dbReference>
<dbReference type="PANTHER" id="PTHR43840:SF13">
    <property type="entry name" value="CATION EFFLUX PROTEIN CYTOPLASMIC DOMAIN-CONTAINING PROTEIN"/>
    <property type="match status" value="1"/>
</dbReference>
<dbReference type="Proteomes" id="UP000274504">
    <property type="component" value="Unassembled WGS sequence"/>
</dbReference>
<reference evidence="8 9" key="2">
    <citation type="submission" date="2018-11" db="EMBL/GenBank/DDBJ databases">
        <authorList>
            <consortium name="Pathogen Informatics"/>
        </authorList>
    </citation>
    <scope>NUCLEOTIDE SEQUENCE [LARGE SCALE GENOMIC DNA]</scope>
</reference>
<evidence type="ECO:0000256" key="4">
    <source>
        <dbReference type="ARBA" id="ARBA00022989"/>
    </source>
</evidence>
<keyword evidence="5 6" id="KW-0472">Membrane</keyword>
<evidence type="ECO:0000313" key="9">
    <source>
        <dbReference type="Proteomes" id="UP000274504"/>
    </source>
</evidence>
<accession>A0A0R3SWW3</accession>
<keyword evidence="2" id="KW-0813">Transport</keyword>
<keyword evidence="4 6" id="KW-1133">Transmembrane helix</keyword>
<dbReference type="InterPro" id="IPR058533">
    <property type="entry name" value="Cation_efflux_TM"/>
</dbReference>
<evidence type="ECO:0000313" key="10">
    <source>
        <dbReference type="WBParaSite" id="HDID_0001019501-mRNA-1"/>
    </source>
</evidence>
<organism evidence="10">
    <name type="scientific">Hymenolepis diminuta</name>
    <name type="common">Rat tapeworm</name>
    <dbReference type="NCBI Taxonomy" id="6216"/>
    <lineage>
        <taxon>Eukaryota</taxon>
        <taxon>Metazoa</taxon>
        <taxon>Spiralia</taxon>
        <taxon>Lophotrochozoa</taxon>
        <taxon>Platyhelminthes</taxon>
        <taxon>Cestoda</taxon>
        <taxon>Eucestoda</taxon>
        <taxon>Cyclophyllidea</taxon>
        <taxon>Hymenolepididae</taxon>
        <taxon>Hymenolepis</taxon>
    </lineage>
</organism>
<reference evidence="10" key="1">
    <citation type="submission" date="2017-02" db="UniProtKB">
        <authorList>
            <consortium name="WormBaseParasite"/>
        </authorList>
    </citation>
    <scope>IDENTIFICATION</scope>
</reference>
<gene>
    <name evidence="8" type="ORF">HDID_LOCUS10193</name>
</gene>
<dbReference type="AlphaFoldDB" id="A0A0R3SWW3"/>
<evidence type="ECO:0000256" key="1">
    <source>
        <dbReference type="ARBA" id="ARBA00004141"/>
    </source>
</evidence>
<name>A0A0R3SWW3_HYMDI</name>
<dbReference type="InterPro" id="IPR050291">
    <property type="entry name" value="CDF_Transporter"/>
</dbReference>
<protein>
    <submittedName>
        <fullName evidence="10">Cation efflux family protein</fullName>
    </submittedName>
</protein>
<evidence type="ECO:0000256" key="5">
    <source>
        <dbReference type="ARBA" id="ARBA00023136"/>
    </source>
</evidence>
<dbReference type="EMBL" id="UYSG01011562">
    <property type="protein sequence ID" value="VDL62855.1"/>
    <property type="molecule type" value="Genomic_DNA"/>
</dbReference>
<proteinExistence type="predicted"/>
<feature type="domain" description="Cation efflux protein transmembrane" evidence="7">
    <location>
        <begin position="54"/>
        <end position="118"/>
    </location>
</feature>
<evidence type="ECO:0000259" key="7">
    <source>
        <dbReference type="Pfam" id="PF01545"/>
    </source>
</evidence>
<keyword evidence="3 6" id="KW-0812">Transmembrane</keyword>
<comment type="subcellular location">
    <subcellularLocation>
        <location evidence="1">Membrane</location>
        <topology evidence="1">Multi-pass membrane protein</topology>
    </subcellularLocation>
</comment>
<dbReference type="InterPro" id="IPR027469">
    <property type="entry name" value="Cation_efflux_TMD_sf"/>
</dbReference>
<sequence>MMPRNQKTTPKKKQDKLIEALQSTVSLLGDDDESAADRNQAARRQQRFNNALIKVTFFLNLTLLICKMTASILSHSLSVISSLMDSAVDLASGFTLWIAAHQMQKSLPYSYPTGKGRYYIEAIVCNKIIY</sequence>
<dbReference type="WBParaSite" id="HDID_0001019501-mRNA-1">
    <property type="protein sequence ID" value="HDID_0001019501-mRNA-1"/>
    <property type="gene ID" value="HDID_0001019501"/>
</dbReference>
<dbReference type="Gene3D" id="1.20.1510.10">
    <property type="entry name" value="Cation efflux protein transmembrane domain"/>
    <property type="match status" value="1"/>
</dbReference>
<dbReference type="Pfam" id="PF01545">
    <property type="entry name" value="Cation_efflux"/>
    <property type="match status" value="1"/>
</dbReference>
<dbReference type="PANTHER" id="PTHR43840">
    <property type="entry name" value="MITOCHONDRIAL METAL TRANSPORTER 1-RELATED"/>
    <property type="match status" value="1"/>
</dbReference>
<evidence type="ECO:0000256" key="6">
    <source>
        <dbReference type="SAM" id="Phobius"/>
    </source>
</evidence>
<dbReference type="STRING" id="6216.A0A0R3SWW3"/>
<dbReference type="GO" id="GO:0016020">
    <property type="term" value="C:membrane"/>
    <property type="evidence" value="ECO:0007669"/>
    <property type="project" value="UniProtKB-SubCell"/>
</dbReference>
<feature type="transmembrane region" description="Helical" evidence="6">
    <location>
        <begin position="51"/>
        <end position="73"/>
    </location>
</feature>
<dbReference type="OrthoDB" id="10500353at2759"/>